<name>A0A2K1IHF4_PHYPA</name>
<dbReference type="PaxDb" id="3218-PP1S101_149V6.1"/>
<dbReference type="RefSeq" id="XP_073387128.1">
    <property type="nucleotide sequence ID" value="XM_073531027.1"/>
</dbReference>
<dbReference type="EnsemblPlants" id="Pp3c24_19520V3.6">
    <property type="protein sequence ID" value="Pp3c24_19520V3.6"/>
    <property type="gene ID" value="Pp3c24_19520"/>
</dbReference>
<dbReference type="GeneID" id="112276561"/>
<dbReference type="FunCoup" id="A0A2K1IHF4">
    <property type="interactions" value="2088"/>
</dbReference>
<dbReference type="InterPro" id="IPR050358">
    <property type="entry name" value="RSE1/DDB1/CFT1"/>
</dbReference>
<dbReference type="Pfam" id="PF03178">
    <property type="entry name" value="CPSF_A"/>
    <property type="match status" value="1"/>
</dbReference>
<accession>A0A2K1IHF4</accession>
<dbReference type="InterPro" id="IPR004871">
    <property type="entry name" value="RSE1/DDB1/CPSF1_C"/>
</dbReference>
<keyword evidence="9" id="KW-1185">Reference proteome</keyword>
<dbReference type="Gramene" id="Pp3c24_19520V3.1">
    <property type="protein sequence ID" value="Pp3c24_19520V3.1"/>
    <property type="gene ID" value="Pp3c24_19520"/>
</dbReference>
<dbReference type="Gramene" id="Pp3c24_19520V3.9">
    <property type="protein sequence ID" value="Pp3c24_19520V3.9"/>
    <property type="gene ID" value="Pp3c24_19520"/>
</dbReference>
<evidence type="ECO:0000259" key="6">
    <source>
        <dbReference type="Pfam" id="PF23726"/>
    </source>
</evidence>
<evidence type="ECO:0000313" key="7">
    <source>
        <dbReference type="EMBL" id="PNR28698.1"/>
    </source>
</evidence>
<dbReference type="InterPro" id="IPR058543">
    <property type="entry name" value="Beta-prop_RSE1/DDB1/CPSF1_2nd"/>
</dbReference>
<dbReference type="EnsemblPlants" id="Pp3c24_19520V3.1">
    <property type="protein sequence ID" value="Pp3c24_19520V3.1"/>
    <property type="gene ID" value="Pp3c24_19520"/>
</dbReference>
<dbReference type="RefSeq" id="XP_024363738.1">
    <property type="nucleotide sequence ID" value="XM_024507970.2"/>
</dbReference>
<gene>
    <name evidence="8" type="primary">LOC112276561</name>
    <name evidence="7" type="ORF">PHYPA_029291</name>
</gene>
<organism evidence="7">
    <name type="scientific">Physcomitrium patens</name>
    <name type="common">Spreading-leaved earth moss</name>
    <name type="synonym">Physcomitrella patens</name>
    <dbReference type="NCBI Taxonomy" id="3218"/>
    <lineage>
        <taxon>Eukaryota</taxon>
        <taxon>Viridiplantae</taxon>
        <taxon>Streptophyta</taxon>
        <taxon>Embryophyta</taxon>
        <taxon>Bryophyta</taxon>
        <taxon>Bryophytina</taxon>
        <taxon>Bryopsida</taxon>
        <taxon>Funariidae</taxon>
        <taxon>Funariales</taxon>
        <taxon>Funariaceae</taxon>
        <taxon>Physcomitrium</taxon>
    </lineage>
</organism>
<dbReference type="Pfam" id="PF10433">
    <property type="entry name" value="Beta-prop_RSE1_1st"/>
    <property type="match status" value="1"/>
</dbReference>
<feature type="domain" description="RSE1/DDB1/CPSF1 C-terminal" evidence="4">
    <location>
        <begin position="960"/>
        <end position="1335"/>
    </location>
</feature>
<evidence type="ECO:0000259" key="5">
    <source>
        <dbReference type="Pfam" id="PF10433"/>
    </source>
</evidence>
<evidence type="ECO:0000256" key="2">
    <source>
        <dbReference type="ARBA" id="ARBA00023242"/>
    </source>
</evidence>
<dbReference type="Gramene" id="Pp3c24_19520V3.8">
    <property type="protein sequence ID" value="Pp3c24_19520V3.8"/>
    <property type="gene ID" value="Pp3c24_19520"/>
</dbReference>
<dbReference type="EnsemblPlants" id="Pp3c24_19520V3.9">
    <property type="protein sequence ID" value="Pp3c24_19520V3.9"/>
    <property type="gene ID" value="Pp3c24_19520"/>
</dbReference>
<dbReference type="InterPro" id="IPR015943">
    <property type="entry name" value="WD40/YVTN_repeat-like_dom_sf"/>
</dbReference>
<dbReference type="GO" id="GO:0000398">
    <property type="term" value="P:mRNA splicing, via spliceosome"/>
    <property type="evidence" value="ECO:0000318"/>
    <property type="project" value="GO_Central"/>
</dbReference>
<dbReference type="STRING" id="3218.A0A2K1IHF4"/>
<reference evidence="7 9" key="2">
    <citation type="journal article" date="2018" name="Plant J.">
        <title>The Physcomitrella patens chromosome-scale assembly reveals moss genome structure and evolution.</title>
        <authorList>
            <person name="Lang D."/>
            <person name="Ullrich K.K."/>
            <person name="Murat F."/>
            <person name="Fuchs J."/>
            <person name="Jenkins J."/>
            <person name="Haas F.B."/>
            <person name="Piednoel M."/>
            <person name="Gundlach H."/>
            <person name="Van Bel M."/>
            <person name="Meyberg R."/>
            <person name="Vives C."/>
            <person name="Morata J."/>
            <person name="Symeonidi A."/>
            <person name="Hiss M."/>
            <person name="Muchero W."/>
            <person name="Kamisugi Y."/>
            <person name="Saleh O."/>
            <person name="Blanc G."/>
            <person name="Decker E.L."/>
            <person name="van Gessel N."/>
            <person name="Grimwood J."/>
            <person name="Hayes R.D."/>
            <person name="Graham S.W."/>
            <person name="Gunter L.E."/>
            <person name="McDaniel S.F."/>
            <person name="Hoernstein S.N.W."/>
            <person name="Larsson A."/>
            <person name="Li F.W."/>
            <person name="Perroud P.F."/>
            <person name="Phillips J."/>
            <person name="Ranjan P."/>
            <person name="Rokshar D.S."/>
            <person name="Rothfels C.J."/>
            <person name="Schneider L."/>
            <person name="Shu S."/>
            <person name="Stevenson D.W."/>
            <person name="Thummler F."/>
            <person name="Tillich M."/>
            <person name="Villarreal Aguilar J.C."/>
            <person name="Widiez T."/>
            <person name="Wong G.K."/>
            <person name="Wymore A."/>
            <person name="Zhang Y."/>
            <person name="Zimmer A.D."/>
            <person name="Quatrano R.S."/>
            <person name="Mayer K.F.X."/>
            <person name="Goodstein D."/>
            <person name="Casacuberta J.M."/>
            <person name="Vandepoele K."/>
            <person name="Reski R."/>
            <person name="Cuming A.C."/>
            <person name="Tuskan G.A."/>
            <person name="Maumus F."/>
            <person name="Salse J."/>
            <person name="Schmutz J."/>
            <person name="Rensing S.A."/>
        </authorList>
    </citation>
    <scope>NUCLEOTIDE SEQUENCE [LARGE SCALE GENOMIC DNA]</scope>
    <source>
        <strain evidence="8 9">cv. Gransden 2004</strain>
    </source>
</reference>
<dbReference type="Gramene" id="Pp3c24_19520V3.7">
    <property type="protein sequence ID" value="Pp3c24_19520V3.7"/>
    <property type="gene ID" value="Pp3c24_19520"/>
</dbReference>
<dbReference type="EnsemblPlants" id="Pp3c24_19520V3.7">
    <property type="protein sequence ID" value="Pp3c24_19520V3.7"/>
    <property type="gene ID" value="Pp3c24_19520"/>
</dbReference>
<dbReference type="PANTHER" id="PTHR10644">
    <property type="entry name" value="DNA REPAIR/RNA PROCESSING CPSF FAMILY"/>
    <property type="match status" value="1"/>
</dbReference>
<reference evidence="7 9" key="1">
    <citation type="journal article" date="2008" name="Science">
        <title>The Physcomitrella genome reveals evolutionary insights into the conquest of land by plants.</title>
        <authorList>
            <person name="Rensing S."/>
            <person name="Lang D."/>
            <person name="Zimmer A."/>
            <person name="Terry A."/>
            <person name="Salamov A."/>
            <person name="Shapiro H."/>
            <person name="Nishiyama T."/>
            <person name="Perroud P.-F."/>
            <person name="Lindquist E."/>
            <person name="Kamisugi Y."/>
            <person name="Tanahashi T."/>
            <person name="Sakakibara K."/>
            <person name="Fujita T."/>
            <person name="Oishi K."/>
            <person name="Shin-I T."/>
            <person name="Kuroki Y."/>
            <person name="Toyoda A."/>
            <person name="Suzuki Y."/>
            <person name="Hashimoto A."/>
            <person name="Yamaguchi K."/>
            <person name="Sugano A."/>
            <person name="Kohara Y."/>
            <person name="Fujiyama A."/>
            <person name="Anterola A."/>
            <person name="Aoki S."/>
            <person name="Ashton N."/>
            <person name="Barbazuk W.B."/>
            <person name="Barker E."/>
            <person name="Bennetzen J."/>
            <person name="Bezanilla M."/>
            <person name="Blankenship R."/>
            <person name="Cho S.H."/>
            <person name="Dutcher S."/>
            <person name="Estelle M."/>
            <person name="Fawcett J.A."/>
            <person name="Gundlach H."/>
            <person name="Hanada K."/>
            <person name="Heyl A."/>
            <person name="Hicks K.A."/>
            <person name="Hugh J."/>
            <person name="Lohr M."/>
            <person name="Mayer K."/>
            <person name="Melkozernov A."/>
            <person name="Murata T."/>
            <person name="Nelson D."/>
            <person name="Pils B."/>
            <person name="Prigge M."/>
            <person name="Reiss B."/>
            <person name="Renner T."/>
            <person name="Rombauts S."/>
            <person name="Rushton P."/>
            <person name="Sanderfoot A."/>
            <person name="Schween G."/>
            <person name="Shiu S.-H."/>
            <person name="Stueber K."/>
            <person name="Theodoulou F.L."/>
            <person name="Tu H."/>
            <person name="Van de Peer Y."/>
            <person name="Verrier P.J."/>
            <person name="Waters E."/>
            <person name="Wood A."/>
            <person name="Yang L."/>
            <person name="Cove D."/>
            <person name="Cuming A."/>
            <person name="Hasebe M."/>
            <person name="Lucas S."/>
            <person name="Mishler D.B."/>
            <person name="Reski R."/>
            <person name="Grigoriev I."/>
            <person name="Quatrano R.S."/>
            <person name="Boore J.L."/>
        </authorList>
    </citation>
    <scope>NUCLEOTIDE SEQUENCE [LARGE SCALE GENOMIC DNA]</scope>
    <source>
        <strain evidence="8 9">cv. Gransden 2004</strain>
    </source>
</reference>
<comment type="subcellular location">
    <subcellularLocation>
        <location evidence="1">Nucleus</location>
    </subcellularLocation>
</comment>
<dbReference type="Proteomes" id="UP000006727">
    <property type="component" value="Chromosome 24"/>
</dbReference>
<dbReference type="Pfam" id="PF23726">
    <property type="entry name" value="Beta-prop_RSE1_2nd"/>
    <property type="match status" value="1"/>
</dbReference>
<dbReference type="GO" id="GO:0005686">
    <property type="term" value="C:U2 snRNP"/>
    <property type="evidence" value="ECO:0000318"/>
    <property type="project" value="GO_Central"/>
</dbReference>
<dbReference type="KEGG" id="ppp:112276561"/>
<keyword evidence="2" id="KW-0539">Nucleus</keyword>
<dbReference type="EMBL" id="ABEU02000024">
    <property type="protein sequence ID" value="PNR28698.1"/>
    <property type="molecule type" value="Genomic_DNA"/>
</dbReference>
<feature type="domain" description="RSE1/DDB1/CPSF1 first beta-propeller" evidence="5">
    <location>
        <begin position="30"/>
        <end position="463"/>
    </location>
</feature>
<evidence type="ECO:0000313" key="8">
    <source>
        <dbReference type="EnsemblPlants" id="Pp3c24_19520V3.1"/>
    </source>
</evidence>
<dbReference type="InterPro" id="IPR018846">
    <property type="entry name" value="Beta-prop_RSE1/DDB1/CPSF1_1st"/>
</dbReference>
<evidence type="ECO:0000313" key="9">
    <source>
        <dbReference type="Proteomes" id="UP000006727"/>
    </source>
</evidence>
<evidence type="ECO:0008006" key="10">
    <source>
        <dbReference type="Google" id="ProtNLM"/>
    </source>
</evidence>
<sequence>MAVQDGGGEDPGEETKASYLAKCVLKSSVVLHAVYGHIRCPSTFDVVLGKETSLELVVVSEDGIVQSVCEQPLFGTIKDLRVLPWNESRRSPLPQTYEKDLLVLLSDSGKLSFLTFNVDLHRFLAVVHIHIAECGNLRRELGRLLAIESRGRAVAVAAFEDRIAIFPTSIAAGNNIVDKRMIYPRELLSSTGLTEASTSGVEEKFTGWGTIWSMTFVGMPVDHLTPIVKSDSLLLLAVLVHRKGAASNEIVILKCDTKERIIQVTARYDSSVIRPFISPLWISVLDVPAAPGFLLLSLPGELLLLDLRRPSSHLLAGVCSFQISLDEEEGSLNSVAASALLELLSRGQDDSSTKSPASSSNGEPTEVMDLNWDPSSLPTITAWSWEPYAEGQSRLALAMDTGEIHLARLIFESPDDVPRIEVQQRQYKCSPCNVVLWTKGGLLAVFVEMGDGQVLQCSDNGKLIFKSLIQNVAPILDFSLADYHNEKQDQMFACSGAGNEGSLRVIRNGISVEKLYTTSPIYQGVTGTYTMRMCCRDPYHAFFVMSFVQETRVLSVGLNFVDITEAVGFQPCASTLACGTIEDYHVVQVCSKEVIVCVPTKTAHPAGIDSPLPFCSSWKPPQGLVVSLGAVASKAIVLALSKPGLIVMLGSQRGANGALELCMTQQCELKAELSCISIPDEEDWTSSPLPPSIVGLVEGTPKSRNPSGVEVGRICVVGTHEPSVEVLSIVPGEGLAPLAVGHISLVSCVGTTLSGCVPESVRLAQFDRLYILAGLRNGMLLRYEWPASSTATLPDCTNLLSTSDWENIGITQPNLGGDKDVLEDSSPVLLHLVAVRRMGVSPVSLISLQASLSADVIALSDRPWLLQTARHSQRIAHTSISFPSSSHAAPVNSVDCPNGILFVADCSLHLVEMEHLKRLNVQKLPLGRTPRRVLYHTESKTLIVMRTDYGPDGGLVSDVCCVDPLSGANYSCYTLDAGEVARSIQLWKRRQEQLLLVGTSLIGGGGIMSSGEAESAKGRLLVFQLLSKHVGTHSQPVMSSTNTPTLSNQSTPGSSAADPMVLSESDESDLTDGEGWELRLKTHIILPGAVLSVSSYLGQYVLASAGNCLFCLGFRPDSPQRLRRMAMVKTRFMITSLSVHLSRIAVGDCRDGILFYTYQEVSGQLELLYCGGIQQLVADCVLMDTDTAVVTDRRGNFCTFSSASTPEVFAESVSPERNLSLGCWYHIGETLMRIHKASFAYESPAEESMKNCGSNDAIAHPTHSSVVASSLLGSVFIFIKVTREEYDLLKAVQSRLAHYPITTPLLGNNHEDYRGQGCPAGVCQVLDGDMLCQFLELTSAQQENVLTEPQGVVSLSVPNPGSSFLERSLAVDRVLRLLERVHNSLS</sequence>
<evidence type="ECO:0000256" key="3">
    <source>
        <dbReference type="SAM" id="MobiDB-lite"/>
    </source>
</evidence>
<proteinExistence type="predicted"/>
<feature type="region of interest" description="Disordered" evidence="3">
    <location>
        <begin position="347"/>
        <end position="370"/>
    </location>
</feature>
<feature type="compositionally biased region" description="Polar residues" evidence="3">
    <location>
        <begin position="1033"/>
        <end position="1054"/>
    </location>
</feature>
<evidence type="ECO:0000256" key="1">
    <source>
        <dbReference type="ARBA" id="ARBA00004123"/>
    </source>
</evidence>
<dbReference type="EnsemblPlants" id="Pp3c24_19520V3.8">
    <property type="protein sequence ID" value="Pp3c24_19520V3.8"/>
    <property type="gene ID" value="Pp3c24_19520"/>
</dbReference>
<feature type="region of interest" description="Disordered" evidence="3">
    <location>
        <begin position="1033"/>
        <end position="1067"/>
    </location>
</feature>
<feature type="domain" description="RSE1/DDB1/CPSF1 second beta-propeller" evidence="6">
    <location>
        <begin position="536"/>
        <end position="912"/>
    </location>
</feature>
<evidence type="ECO:0000259" key="4">
    <source>
        <dbReference type="Pfam" id="PF03178"/>
    </source>
</evidence>
<dbReference type="GO" id="GO:0005634">
    <property type="term" value="C:nucleus"/>
    <property type="evidence" value="ECO:0000318"/>
    <property type="project" value="GO_Central"/>
</dbReference>
<protein>
    <recommendedName>
        <fullName evidence="10">DNA damage-binding protein 1</fullName>
    </recommendedName>
</protein>
<dbReference type="Gene3D" id="2.130.10.10">
    <property type="entry name" value="YVTN repeat-like/Quinoprotein amine dehydrogenase"/>
    <property type="match status" value="3"/>
</dbReference>
<dbReference type="GO" id="GO:0030620">
    <property type="term" value="F:U2 snRNA binding"/>
    <property type="evidence" value="ECO:0000318"/>
    <property type="project" value="GO_Central"/>
</dbReference>
<reference evidence="8" key="3">
    <citation type="submission" date="2020-12" db="UniProtKB">
        <authorList>
            <consortium name="EnsemblPlants"/>
        </authorList>
    </citation>
    <scope>IDENTIFICATION</scope>
</reference>
<dbReference type="Gramene" id="Pp3c24_19520V3.6">
    <property type="protein sequence ID" value="Pp3c24_19520V3.6"/>
    <property type="gene ID" value="Pp3c24_19520"/>
</dbReference>